<comment type="cofactor">
    <cofactor evidence="1">
        <name>Zn(2+)</name>
        <dbReference type="ChEBI" id="CHEBI:29105"/>
    </cofactor>
</comment>
<evidence type="ECO:0000256" key="1">
    <source>
        <dbReference type="ARBA" id="ARBA00001947"/>
    </source>
</evidence>
<keyword evidence="4" id="KW-0479">Metal-binding</keyword>
<gene>
    <name evidence="9" type="ORF">EDS130_LOCUS19520</name>
</gene>
<evidence type="ECO:0000256" key="6">
    <source>
        <dbReference type="ARBA" id="ARBA00022833"/>
    </source>
</evidence>
<dbReference type="SUPFAM" id="SSF52200">
    <property type="entry name" value="Toll/Interleukin receptor TIR domain"/>
    <property type="match status" value="1"/>
</dbReference>
<dbReference type="Pfam" id="PF13676">
    <property type="entry name" value="TIR_2"/>
    <property type="match status" value="1"/>
</dbReference>
<dbReference type="GO" id="GO:0008237">
    <property type="term" value="F:metallopeptidase activity"/>
    <property type="evidence" value="ECO:0007669"/>
    <property type="project" value="UniProtKB-KW"/>
</dbReference>
<sequence length="731" mass="84878">MANNSVHERILHICQLLKENKLDGAAELLASITAGETLLLPESIPSWIIIEQTACQLLQNSLHDSVENGQRSLKFIKQIGLFNYQLALIYTDDVQQTRLHNQVLFDPKVIRILVEIVNTLLQNDNLHHHDFILILCKWLEAIGHFVHRHDNLSTETLQSLRQSVLSCVLSDWYKTYLKLSVEINIPARMFFIRTCSFLTGIFQCAQLSFENALKTAQSYQIVLPVGEQIFDKNLSDFRQYLSQKNNIENDSACLTGVCLLITNCYKHEAFRDDHEYFSILLSLLKSNFVRTGLLPSWTNDSTILADTLMVQLKNATLVHNHTIQINIAASNSYFDYLISISDEYNIIYDILWTLSFNNVFHSKFCVYEAFLKRLKAFADQPKQFPDADVAQAAEGILWNITDRNRVIALPNQRDDVKPKEKPPVSVNSQYDLMLSYCWTEKTICKKIFQQLISKGFRVWFDEKDMHGRSCSAMAHAIENSQCIVICMSENYENSNACHHEAEYAYVRQCLQYYKGAALLWHLEQNIVSSESKFDEFLRSYIIKFGGKILNTDDFIAYFQSYFPQAPPVDWQSWLYTPGMPPVTHDFSTQLEEQCRQLAAQQTFITKGQLDALNAKQVAYLLNLLLNKQSAITYDYIKQMDVECDMSKYSNCEIRFRWYQLCIRVKYEKPLDDIFKFLEIIGRMKFVKPLYSEFKASWAEMIPRVRAFFDEHKQFMNPITAKQIEARLNANN</sequence>
<dbReference type="GO" id="GO:0006508">
    <property type="term" value="P:proteolysis"/>
    <property type="evidence" value="ECO:0007669"/>
    <property type="project" value="UniProtKB-KW"/>
</dbReference>
<dbReference type="SUPFAM" id="SSF48371">
    <property type="entry name" value="ARM repeat"/>
    <property type="match status" value="1"/>
</dbReference>
<dbReference type="Gene3D" id="1.25.40.320">
    <property type="entry name" value="Peptidase M1, leukotriene A4 hydrolase/aminopeptidase C-terminal domain"/>
    <property type="match status" value="1"/>
</dbReference>
<keyword evidence="5" id="KW-0378">Hydrolase</keyword>
<dbReference type="Proteomes" id="UP000663852">
    <property type="component" value="Unassembled WGS sequence"/>
</dbReference>
<dbReference type="SMART" id="SM01263">
    <property type="entry name" value="Leuk-A4-hydro_C"/>
    <property type="match status" value="1"/>
</dbReference>
<dbReference type="InterPro" id="IPR015211">
    <property type="entry name" value="Peptidase_M1_C"/>
</dbReference>
<dbReference type="InterPro" id="IPR035897">
    <property type="entry name" value="Toll_tir_struct_dom_sf"/>
</dbReference>
<dbReference type="EMBL" id="CAJNOJ010000094">
    <property type="protein sequence ID" value="CAF1091851.1"/>
    <property type="molecule type" value="Genomic_DNA"/>
</dbReference>
<evidence type="ECO:0000259" key="8">
    <source>
        <dbReference type="SMART" id="SM01263"/>
    </source>
</evidence>
<keyword evidence="6" id="KW-0862">Zinc</keyword>
<dbReference type="AlphaFoldDB" id="A0A814NE40"/>
<keyword evidence="7" id="KW-0482">Metalloprotease</keyword>
<evidence type="ECO:0000256" key="5">
    <source>
        <dbReference type="ARBA" id="ARBA00022801"/>
    </source>
</evidence>
<dbReference type="OrthoDB" id="10029355at2759"/>
<reference evidence="9" key="1">
    <citation type="submission" date="2021-02" db="EMBL/GenBank/DDBJ databases">
        <authorList>
            <person name="Nowell W R."/>
        </authorList>
    </citation>
    <scope>NUCLEOTIDE SEQUENCE</scope>
</reference>
<dbReference type="InterPro" id="IPR016024">
    <property type="entry name" value="ARM-type_fold"/>
</dbReference>
<protein>
    <recommendedName>
        <fullName evidence="8">Peptidase M1 leukotriene A4 hydrolase/aminopeptidase C-terminal domain-containing protein</fullName>
    </recommendedName>
</protein>
<evidence type="ECO:0000256" key="3">
    <source>
        <dbReference type="ARBA" id="ARBA00022670"/>
    </source>
</evidence>
<feature type="domain" description="Peptidase M1 leukotriene A4 hydrolase/aminopeptidase C-terminal" evidence="8">
    <location>
        <begin position="589"/>
        <end position="727"/>
    </location>
</feature>
<organism evidence="9 10">
    <name type="scientific">Adineta ricciae</name>
    <name type="common">Rotifer</name>
    <dbReference type="NCBI Taxonomy" id="249248"/>
    <lineage>
        <taxon>Eukaryota</taxon>
        <taxon>Metazoa</taxon>
        <taxon>Spiralia</taxon>
        <taxon>Gnathifera</taxon>
        <taxon>Rotifera</taxon>
        <taxon>Eurotatoria</taxon>
        <taxon>Bdelloidea</taxon>
        <taxon>Adinetida</taxon>
        <taxon>Adinetidae</taxon>
        <taxon>Adineta</taxon>
    </lineage>
</organism>
<dbReference type="InterPro" id="IPR034015">
    <property type="entry name" value="M1_LTA4H"/>
</dbReference>
<dbReference type="GO" id="GO:0008270">
    <property type="term" value="F:zinc ion binding"/>
    <property type="evidence" value="ECO:0007669"/>
    <property type="project" value="InterPro"/>
</dbReference>
<evidence type="ECO:0000313" key="9">
    <source>
        <dbReference type="EMBL" id="CAF1091851.1"/>
    </source>
</evidence>
<dbReference type="PANTHER" id="PTHR45726">
    <property type="entry name" value="LEUKOTRIENE A-4 HYDROLASE"/>
    <property type="match status" value="1"/>
</dbReference>
<comment type="similarity">
    <text evidence="2">Belongs to the peptidase M1 family.</text>
</comment>
<dbReference type="PANTHER" id="PTHR45726:SF3">
    <property type="entry name" value="LEUKOTRIENE A-4 HYDROLASE"/>
    <property type="match status" value="1"/>
</dbReference>
<comment type="caution">
    <text evidence="9">The sequence shown here is derived from an EMBL/GenBank/DDBJ whole genome shotgun (WGS) entry which is preliminary data.</text>
</comment>
<evidence type="ECO:0000256" key="2">
    <source>
        <dbReference type="ARBA" id="ARBA00010136"/>
    </source>
</evidence>
<dbReference type="Pfam" id="PF09127">
    <property type="entry name" value="Leuk-A4-hydro_C"/>
    <property type="match status" value="1"/>
</dbReference>
<accession>A0A814NE40</accession>
<evidence type="ECO:0000313" key="10">
    <source>
        <dbReference type="Proteomes" id="UP000663852"/>
    </source>
</evidence>
<dbReference type="SUPFAM" id="SSF55486">
    <property type="entry name" value="Metalloproteases ('zincins'), catalytic domain"/>
    <property type="match status" value="1"/>
</dbReference>
<dbReference type="InterPro" id="IPR038502">
    <property type="entry name" value="M1_LTA-4_hydro/amino_C_sf"/>
</dbReference>
<dbReference type="GO" id="GO:0005829">
    <property type="term" value="C:cytosol"/>
    <property type="evidence" value="ECO:0007669"/>
    <property type="project" value="TreeGrafter"/>
</dbReference>
<proteinExistence type="inferred from homology"/>
<name>A0A814NE40_ADIRI</name>
<keyword evidence="3" id="KW-0645">Protease</keyword>
<evidence type="ECO:0000256" key="4">
    <source>
        <dbReference type="ARBA" id="ARBA00022723"/>
    </source>
</evidence>
<dbReference type="InterPro" id="IPR000157">
    <property type="entry name" value="TIR_dom"/>
</dbReference>
<dbReference type="GO" id="GO:0007165">
    <property type="term" value="P:signal transduction"/>
    <property type="evidence" value="ECO:0007669"/>
    <property type="project" value="InterPro"/>
</dbReference>
<evidence type="ECO:0000256" key="7">
    <source>
        <dbReference type="ARBA" id="ARBA00023049"/>
    </source>
</evidence>
<dbReference type="Gene3D" id="3.40.50.10140">
    <property type="entry name" value="Toll/interleukin-1 receptor homology (TIR) domain"/>
    <property type="match status" value="1"/>
</dbReference>